<reference evidence="1 2" key="1">
    <citation type="submission" date="2019-03" db="EMBL/GenBank/DDBJ databases">
        <authorList>
            <person name="Kim M.K.M."/>
        </authorList>
    </citation>
    <scope>NUCLEOTIDE SEQUENCE [LARGE SCALE GENOMIC DNA]</scope>
    <source>
        <strain evidence="1 2">17J68-15</strain>
    </source>
</reference>
<dbReference type="AlphaFoldDB" id="A0A4R4E1Q2"/>
<comment type="caution">
    <text evidence="1">The sequence shown here is derived from an EMBL/GenBank/DDBJ whole genome shotgun (WGS) entry which is preliminary data.</text>
</comment>
<gene>
    <name evidence="1" type="ORF">E0486_06405</name>
</gene>
<dbReference type="RefSeq" id="WP_131851318.1">
    <property type="nucleotide sequence ID" value="NZ_SKFH01000007.1"/>
</dbReference>
<accession>A0A4R4E1Q2</accession>
<proteinExistence type="predicted"/>
<keyword evidence="2" id="KW-1185">Reference proteome</keyword>
<dbReference type="EMBL" id="SKFH01000007">
    <property type="protein sequence ID" value="TCZ73299.1"/>
    <property type="molecule type" value="Genomic_DNA"/>
</dbReference>
<dbReference type="OrthoDB" id="626902at2"/>
<dbReference type="Proteomes" id="UP000295164">
    <property type="component" value="Unassembled WGS sequence"/>
</dbReference>
<organism evidence="1 2">
    <name type="scientific">Flaviaesturariibacter aridisoli</name>
    <dbReference type="NCBI Taxonomy" id="2545761"/>
    <lineage>
        <taxon>Bacteria</taxon>
        <taxon>Pseudomonadati</taxon>
        <taxon>Bacteroidota</taxon>
        <taxon>Chitinophagia</taxon>
        <taxon>Chitinophagales</taxon>
        <taxon>Chitinophagaceae</taxon>
        <taxon>Flaviaestuariibacter</taxon>
    </lineage>
</organism>
<evidence type="ECO:0000313" key="2">
    <source>
        <dbReference type="Proteomes" id="UP000295164"/>
    </source>
</evidence>
<sequence>MQADFLHFDGAALPPMSHKGAPVTGILTDFDAETRMALTPDIGADEFQEVLAVGSVNEDTSSFRKLPNRVAQDTVLQLRLHRPAAYTFQVVDVQVRPVLQRMENLPAGLSIRNLQALPAGTCVLQGSSKGSAPLAVRFVKL</sequence>
<name>A0A4R4E1Q2_9BACT</name>
<evidence type="ECO:0000313" key="1">
    <source>
        <dbReference type="EMBL" id="TCZ73299.1"/>
    </source>
</evidence>
<protein>
    <submittedName>
        <fullName evidence="1">Uncharacterized protein</fullName>
    </submittedName>
</protein>